<dbReference type="EC" id="2.7.11.1" evidence="1"/>
<dbReference type="Pfam" id="PF08239">
    <property type="entry name" value="SH3_3"/>
    <property type="match status" value="1"/>
</dbReference>
<protein>
    <recommendedName>
        <fullName evidence="1">non-specific serine/threonine protein kinase</fullName>
        <ecNumber evidence="1">2.7.11.1</ecNumber>
    </recommendedName>
</protein>
<dbReference type="Pfam" id="PF00069">
    <property type="entry name" value="Pkinase"/>
    <property type="match status" value="1"/>
</dbReference>
<dbReference type="PROSITE" id="PS50011">
    <property type="entry name" value="PROTEIN_KINASE_DOM"/>
    <property type="match status" value="1"/>
</dbReference>
<evidence type="ECO:0000313" key="13">
    <source>
        <dbReference type="EMBL" id="KPQ34117.1"/>
    </source>
</evidence>
<evidence type="ECO:0000256" key="9">
    <source>
        <dbReference type="PROSITE-ProRule" id="PRU10141"/>
    </source>
</evidence>
<feature type="binding site" evidence="9">
    <location>
        <position position="47"/>
    </location>
    <ligand>
        <name>ATP</name>
        <dbReference type="ChEBI" id="CHEBI:30616"/>
    </ligand>
</feature>
<evidence type="ECO:0000256" key="4">
    <source>
        <dbReference type="ARBA" id="ARBA00022741"/>
    </source>
</evidence>
<dbReference type="GO" id="GO:0005524">
    <property type="term" value="F:ATP binding"/>
    <property type="evidence" value="ECO:0007669"/>
    <property type="project" value="UniProtKB-UniRule"/>
</dbReference>
<dbReference type="Proteomes" id="UP000050465">
    <property type="component" value="Unassembled WGS sequence"/>
</dbReference>
<keyword evidence="4 9" id="KW-0547">Nucleotide-binding</keyword>
<dbReference type="SMART" id="SM00287">
    <property type="entry name" value="SH3b"/>
    <property type="match status" value="2"/>
</dbReference>
<keyword evidence="3 13" id="KW-0808">Transferase</keyword>
<keyword evidence="5 13" id="KW-0418">Kinase</keyword>
<evidence type="ECO:0000256" key="7">
    <source>
        <dbReference type="ARBA" id="ARBA00047899"/>
    </source>
</evidence>
<feature type="domain" description="SH3b" evidence="12">
    <location>
        <begin position="582"/>
        <end position="652"/>
    </location>
</feature>
<dbReference type="CDD" id="cd14014">
    <property type="entry name" value="STKc_PknB_like"/>
    <property type="match status" value="1"/>
</dbReference>
<dbReference type="InterPro" id="IPR003646">
    <property type="entry name" value="SH3-like_bac-type"/>
</dbReference>
<dbReference type="InterPro" id="IPR008271">
    <property type="entry name" value="Ser/Thr_kinase_AS"/>
</dbReference>
<comment type="caution">
    <text evidence="13">The sequence shown here is derived from an EMBL/GenBank/DDBJ whole genome shotgun (WGS) entry which is preliminary data.</text>
</comment>
<feature type="compositionally biased region" description="Pro residues" evidence="10">
    <location>
        <begin position="472"/>
        <end position="488"/>
    </location>
</feature>
<dbReference type="PROSITE" id="PS51781">
    <property type="entry name" value="SH3B"/>
    <property type="match status" value="2"/>
</dbReference>
<reference evidence="13 14" key="1">
    <citation type="submission" date="2015-09" db="EMBL/GenBank/DDBJ databases">
        <title>Identification and resolution of microdiversity through metagenomic sequencing of parallel consortia.</title>
        <authorList>
            <person name="Nelson W.C."/>
            <person name="Romine M.F."/>
            <person name="Lindemann S.R."/>
        </authorList>
    </citation>
    <scope>NUCLEOTIDE SEQUENCE [LARGE SCALE GENOMIC DNA]</scope>
    <source>
        <strain evidence="13">Ana</strain>
    </source>
</reference>
<keyword evidence="2 13" id="KW-0723">Serine/threonine-protein kinase</keyword>
<evidence type="ECO:0000256" key="3">
    <source>
        <dbReference type="ARBA" id="ARBA00022679"/>
    </source>
</evidence>
<feature type="region of interest" description="Disordered" evidence="10">
    <location>
        <begin position="428"/>
        <end position="505"/>
    </location>
</feature>
<sequence>MTSSDNQPPVLLSNRYQVLSVLGDGGFGKTFLVEDTQMPSGRRCVLKQLKPIEDNPQTNQMVKDRFQREAAILEKLGEAHEQIPRLYANFSEAGQFYLVEEWVAGDTLTQRVQREGPLSETAVQTMIAQLLPAIAHVHQEGIVHRDIKPDNIILRAQDGKPVLIDFGAVKETMNTVIDSHAHSSHSIVVGTPGYMPAEQLSGRPVFASDIYSIGMTAIYALTGKIPQELDIDPRTGVLLWRQHAPNVSSEFANFLDCAIHMNAQSRFPVVQEMLSILNSLMLGNMSAPETPFPETWQSSQTVISAPPSGGAAPGAGGAPNASTPAYAYQNYQSGPESINTQVVAPGLNAGLQQPATQIAASGQFGSGQFGQQSGQYVAPNAYVSGPQGAYPSAPPSGQWKNAVIVGGMVGFSVLLGALVVMERLPGALGNKGDSQEQVTESSQNADQSADQNIDQSTAEKTAAEAEANPEVAPVPPSPAEAAPRPPASVPNANASIVGQPGSKNIRAGAGTTFGVIDTVGVGDRVQIVDRNTDSGGNPWYQIATPNGNVGWVAGQLIQVDGDAAPPRSNPAPPVQPAPPADNTNAIIIGEPGSKNIRSGPGTDYGTAHIAYPGDRIVIRTSAADAGGYTWHKVYFPKSGAEGWIADQLVRRD</sequence>
<evidence type="ECO:0000256" key="8">
    <source>
        <dbReference type="ARBA" id="ARBA00048679"/>
    </source>
</evidence>
<dbReference type="PANTHER" id="PTHR24363">
    <property type="entry name" value="SERINE/THREONINE PROTEIN KINASE"/>
    <property type="match status" value="1"/>
</dbReference>
<evidence type="ECO:0000259" key="11">
    <source>
        <dbReference type="PROSITE" id="PS50011"/>
    </source>
</evidence>
<organism evidence="13 14">
    <name type="scientific">Phormidesmis priestleyi Ana</name>
    <dbReference type="NCBI Taxonomy" id="1666911"/>
    <lineage>
        <taxon>Bacteria</taxon>
        <taxon>Bacillati</taxon>
        <taxon>Cyanobacteriota</taxon>
        <taxon>Cyanophyceae</taxon>
        <taxon>Leptolyngbyales</taxon>
        <taxon>Leptolyngbyaceae</taxon>
        <taxon>Phormidesmis</taxon>
    </lineage>
</organism>
<dbReference type="PATRIC" id="fig|1666911.3.peg.900"/>
<dbReference type="PROSITE" id="PS00108">
    <property type="entry name" value="PROTEIN_KINASE_ST"/>
    <property type="match status" value="1"/>
</dbReference>
<dbReference type="InterPro" id="IPR011009">
    <property type="entry name" value="Kinase-like_dom_sf"/>
</dbReference>
<feature type="compositionally biased region" description="Low complexity" evidence="10">
    <location>
        <begin position="458"/>
        <end position="471"/>
    </location>
</feature>
<evidence type="ECO:0000256" key="10">
    <source>
        <dbReference type="SAM" id="MobiDB-lite"/>
    </source>
</evidence>
<feature type="compositionally biased region" description="Polar residues" evidence="10">
    <location>
        <begin position="435"/>
        <end position="456"/>
    </location>
</feature>
<dbReference type="GO" id="GO:0106310">
    <property type="term" value="F:protein serine kinase activity"/>
    <property type="evidence" value="ECO:0007669"/>
    <property type="project" value="RHEA"/>
</dbReference>
<dbReference type="InterPro" id="IPR000719">
    <property type="entry name" value="Prot_kinase_dom"/>
</dbReference>
<dbReference type="Gene3D" id="1.10.510.10">
    <property type="entry name" value="Transferase(Phosphotransferase) domain 1"/>
    <property type="match status" value="1"/>
</dbReference>
<feature type="domain" description="Protein kinase" evidence="11">
    <location>
        <begin position="16"/>
        <end position="281"/>
    </location>
</feature>
<dbReference type="Gene3D" id="2.30.30.40">
    <property type="entry name" value="SH3 Domains"/>
    <property type="match status" value="2"/>
</dbReference>
<dbReference type="GO" id="GO:0004674">
    <property type="term" value="F:protein serine/threonine kinase activity"/>
    <property type="evidence" value="ECO:0007669"/>
    <property type="project" value="UniProtKB-KW"/>
</dbReference>
<keyword evidence="6 9" id="KW-0067">ATP-binding</keyword>
<name>A0A0P7ZHK8_9CYAN</name>
<evidence type="ECO:0000259" key="12">
    <source>
        <dbReference type="PROSITE" id="PS51781"/>
    </source>
</evidence>
<evidence type="ECO:0000256" key="1">
    <source>
        <dbReference type="ARBA" id="ARBA00012513"/>
    </source>
</evidence>
<gene>
    <name evidence="13" type="ORF">HLUCCA11_16130</name>
</gene>
<dbReference type="STRING" id="1666911.HLUCCA11_16130"/>
<dbReference type="AlphaFoldDB" id="A0A0P7ZHK8"/>
<comment type="catalytic activity">
    <reaction evidence="8">
        <text>L-seryl-[protein] + ATP = O-phospho-L-seryl-[protein] + ADP + H(+)</text>
        <dbReference type="Rhea" id="RHEA:17989"/>
        <dbReference type="Rhea" id="RHEA-COMP:9863"/>
        <dbReference type="Rhea" id="RHEA-COMP:11604"/>
        <dbReference type="ChEBI" id="CHEBI:15378"/>
        <dbReference type="ChEBI" id="CHEBI:29999"/>
        <dbReference type="ChEBI" id="CHEBI:30616"/>
        <dbReference type="ChEBI" id="CHEBI:83421"/>
        <dbReference type="ChEBI" id="CHEBI:456216"/>
        <dbReference type="EC" id="2.7.11.1"/>
    </reaction>
</comment>
<feature type="domain" description="SH3b" evidence="12">
    <location>
        <begin position="491"/>
        <end position="561"/>
    </location>
</feature>
<evidence type="ECO:0000313" key="14">
    <source>
        <dbReference type="Proteomes" id="UP000050465"/>
    </source>
</evidence>
<evidence type="ECO:0000256" key="6">
    <source>
        <dbReference type="ARBA" id="ARBA00022840"/>
    </source>
</evidence>
<dbReference type="PANTHER" id="PTHR24363:SF0">
    <property type="entry name" value="SERINE_THREONINE KINASE LIKE DOMAIN CONTAINING 1"/>
    <property type="match status" value="1"/>
</dbReference>
<dbReference type="SMART" id="SM00220">
    <property type="entry name" value="S_TKc"/>
    <property type="match status" value="1"/>
</dbReference>
<evidence type="ECO:0000256" key="2">
    <source>
        <dbReference type="ARBA" id="ARBA00022527"/>
    </source>
</evidence>
<dbReference type="EMBL" id="LJZR01000023">
    <property type="protein sequence ID" value="KPQ34117.1"/>
    <property type="molecule type" value="Genomic_DNA"/>
</dbReference>
<dbReference type="SUPFAM" id="SSF56112">
    <property type="entry name" value="Protein kinase-like (PK-like)"/>
    <property type="match status" value="1"/>
</dbReference>
<accession>A0A0P7ZHK8</accession>
<dbReference type="PROSITE" id="PS00107">
    <property type="entry name" value="PROTEIN_KINASE_ATP"/>
    <property type="match status" value="1"/>
</dbReference>
<proteinExistence type="predicted"/>
<evidence type="ECO:0000256" key="5">
    <source>
        <dbReference type="ARBA" id="ARBA00022777"/>
    </source>
</evidence>
<comment type="catalytic activity">
    <reaction evidence="7">
        <text>L-threonyl-[protein] + ATP = O-phospho-L-threonyl-[protein] + ADP + H(+)</text>
        <dbReference type="Rhea" id="RHEA:46608"/>
        <dbReference type="Rhea" id="RHEA-COMP:11060"/>
        <dbReference type="Rhea" id="RHEA-COMP:11605"/>
        <dbReference type="ChEBI" id="CHEBI:15378"/>
        <dbReference type="ChEBI" id="CHEBI:30013"/>
        <dbReference type="ChEBI" id="CHEBI:30616"/>
        <dbReference type="ChEBI" id="CHEBI:61977"/>
        <dbReference type="ChEBI" id="CHEBI:456216"/>
        <dbReference type="EC" id="2.7.11.1"/>
    </reaction>
</comment>
<dbReference type="InterPro" id="IPR017441">
    <property type="entry name" value="Protein_kinase_ATP_BS"/>
</dbReference>